<evidence type="ECO:0000313" key="4">
    <source>
        <dbReference type="Proteomes" id="UP000324748"/>
    </source>
</evidence>
<reference evidence="3 4" key="1">
    <citation type="submission" date="2019-05" db="EMBL/GenBank/DDBJ databases">
        <title>Emergence of the Ug99 lineage of the wheat stem rust pathogen through somatic hybridization.</title>
        <authorList>
            <person name="Li F."/>
            <person name="Upadhyaya N.M."/>
            <person name="Sperschneider J."/>
            <person name="Matny O."/>
            <person name="Nguyen-Phuc H."/>
            <person name="Mago R."/>
            <person name="Raley C."/>
            <person name="Miller M.E."/>
            <person name="Silverstein K.A.T."/>
            <person name="Henningsen E."/>
            <person name="Hirsch C.D."/>
            <person name="Visser B."/>
            <person name="Pretorius Z.A."/>
            <person name="Steffenson B.J."/>
            <person name="Schwessinger B."/>
            <person name="Dodds P.N."/>
            <person name="Figueroa M."/>
        </authorList>
    </citation>
    <scope>NUCLEOTIDE SEQUENCE [LARGE SCALE GENOMIC DNA]</scope>
    <source>
        <strain evidence="3">21-0</strain>
    </source>
</reference>
<dbReference type="EMBL" id="VSWC01000027">
    <property type="protein sequence ID" value="KAA1110291.1"/>
    <property type="molecule type" value="Genomic_DNA"/>
</dbReference>
<organism evidence="3 4">
    <name type="scientific">Puccinia graminis f. sp. tritici</name>
    <dbReference type="NCBI Taxonomy" id="56615"/>
    <lineage>
        <taxon>Eukaryota</taxon>
        <taxon>Fungi</taxon>
        <taxon>Dikarya</taxon>
        <taxon>Basidiomycota</taxon>
        <taxon>Pucciniomycotina</taxon>
        <taxon>Pucciniomycetes</taxon>
        <taxon>Pucciniales</taxon>
        <taxon>Pucciniaceae</taxon>
        <taxon>Puccinia</taxon>
    </lineage>
</organism>
<dbReference type="AlphaFoldDB" id="A0A5B0QAW1"/>
<comment type="caution">
    <text evidence="3">The sequence shown here is derived from an EMBL/GenBank/DDBJ whole genome shotgun (WGS) entry which is preliminary data.</text>
</comment>
<feature type="compositionally biased region" description="Low complexity" evidence="1">
    <location>
        <begin position="70"/>
        <end position="81"/>
    </location>
</feature>
<gene>
    <name evidence="3" type="ORF">PGT21_017146</name>
</gene>
<feature type="region of interest" description="Disordered" evidence="1">
    <location>
        <begin position="70"/>
        <end position="112"/>
    </location>
</feature>
<feature type="chain" id="PRO_5022703231" evidence="2">
    <location>
        <begin position="21"/>
        <end position="364"/>
    </location>
</feature>
<sequence length="364" mass="41226">MRTRVAVLAIFGSSFLVDQGIAPMQPAASALENLGDANKLGPTSTNIPRAGIEQSYIKAWEVKDAPDIASTTLPTETSPTETLRKDAAEPGGANSASQESKTSRPQAPSQVNQDLKVAQQILKGYDDHLKRLRLRQPILQSGSGSELFWRTKGTPRDRKLQKAVLLILKKQPKWLLDWASKMAEKYEMKFGGELLADYPTGELQDAATLIYTHYPGLLSAEKRADLKTSLPRLKYDSLQKKRAWTAAKLILKDQQDQIKITKKAPQSKLSKIWNYYKGKFMTWRLRRAIAVILRKKPDWLDERPRNTAFNLEVDLDQGEEKFSEDTSELKNAADLIYKKHPTLLSKHKITEKQKEYNMRKAHQG</sequence>
<accession>A0A5B0QAW1</accession>
<proteinExistence type="predicted"/>
<evidence type="ECO:0000313" key="3">
    <source>
        <dbReference type="EMBL" id="KAA1110291.1"/>
    </source>
</evidence>
<evidence type="ECO:0000256" key="1">
    <source>
        <dbReference type="SAM" id="MobiDB-lite"/>
    </source>
</evidence>
<feature type="signal peptide" evidence="2">
    <location>
        <begin position="1"/>
        <end position="20"/>
    </location>
</feature>
<protein>
    <submittedName>
        <fullName evidence="3">Uncharacterized protein</fullName>
    </submittedName>
</protein>
<feature type="compositionally biased region" description="Polar residues" evidence="1">
    <location>
        <begin position="94"/>
        <end position="112"/>
    </location>
</feature>
<evidence type="ECO:0000256" key="2">
    <source>
        <dbReference type="SAM" id="SignalP"/>
    </source>
</evidence>
<dbReference type="OrthoDB" id="10288485at2759"/>
<keyword evidence="4" id="KW-1185">Reference proteome</keyword>
<name>A0A5B0QAW1_PUCGR</name>
<keyword evidence="2" id="KW-0732">Signal</keyword>
<dbReference type="Proteomes" id="UP000324748">
    <property type="component" value="Unassembled WGS sequence"/>
</dbReference>